<organism evidence="1 2">
    <name type="scientific">Trichinella nelsoni</name>
    <dbReference type="NCBI Taxonomy" id="6336"/>
    <lineage>
        <taxon>Eukaryota</taxon>
        <taxon>Metazoa</taxon>
        <taxon>Ecdysozoa</taxon>
        <taxon>Nematoda</taxon>
        <taxon>Enoplea</taxon>
        <taxon>Dorylaimia</taxon>
        <taxon>Trichinellida</taxon>
        <taxon>Trichinellidae</taxon>
        <taxon>Trichinella</taxon>
    </lineage>
</organism>
<sequence length="79" mass="9165">MYATVAEMQCNQSRAINSNYETTGRTRKILQSREHLHRTETEKSNKVTSKLVIRKQNDREPRLISILPSSFTIQNLISC</sequence>
<evidence type="ECO:0000313" key="1">
    <source>
        <dbReference type="EMBL" id="KRX17433.1"/>
    </source>
</evidence>
<name>A0A0V0RSI5_9BILA</name>
<dbReference type="AlphaFoldDB" id="A0A0V0RSI5"/>
<evidence type="ECO:0000313" key="2">
    <source>
        <dbReference type="Proteomes" id="UP000054630"/>
    </source>
</evidence>
<proteinExistence type="predicted"/>
<dbReference type="EMBL" id="JYDL01000088">
    <property type="protein sequence ID" value="KRX17433.1"/>
    <property type="molecule type" value="Genomic_DNA"/>
</dbReference>
<protein>
    <submittedName>
        <fullName evidence="1">Uncharacterized protein</fullName>
    </submittedName>
</protein>
<gene>
    <name evidence="1" type="ORF">T07_1950</name>
</gene>
<reference evidence="1 2" key="1">
    <citation type="submission" date="2015-01" db="EMBL/GenBank/DDBJ databases">
        <title>Evolution of Trichinella species and genotypes.</title>
        <authorList>
            <person name="Korhonen P.K."/>
            <person name="Edoardo P."/>
            <person name="Giuseppe L.R."/>
            <person name="Gasser R.B."/>
        </authorList>
    </citation>
    <scope>NUCLEOTIDE SEQUENCE [LARGE SCALE GENOMIC DNA]</scope>
    <source>
        <strain evidence="1">ISS37</strain>
    </source>
</reference>
<accession>A0A0V0RSI5</accession>
<dbReference type="Proteomes" id="UP000054630">
    <property type="component" value="Unassembled WGS sequence"/>
</dbReference>
<comment type="caution">
    <text evidence="1">The sequence shown here is derived from an EMBL/GenBank/DDBJ whole genome shotgun (WGS) entry which is preliminary data.</text>
</comment>
<dbReference type="OrthoDB" id="10355082at2759"/>
<keyword evidence="2" id="KW-1185">Reference proteome</keyword>